<dbReference type="KEGG" id="mmob:F6R98_13825"/>
<dbReference type="Pfam" id="PF00805">
    <property type="entry name" value="Pentapeptide"/>
    <property type="match status" value="3"/>
</dbReference>
<dbReference type="InterPro" id="IPR001646">
    <property type="entry name" value="5peptide_repeat"/>
</dbReference>
<evidence type="ECO:0000256" key="1">
    <source>
        <dbReference type="ARBA" id="ARBA00022737"/>
    </source>
</evidence>
<dbReference type="PANTHER" id="PTHR47485:SF1">
    <property type="entry name" value="THYLAKOID LUMENAL 17.4 KDA PROTEIN, CHLOROPLASTIC"/>
    <property type="match status" value="1"/>
</dbReference>
<dbReference type="RefSeq" id="WP_153249551.1">
    <property type="nucleotide sequence ID" value="NZ_CP044205.1"/>
</dbReference>
<dbReference type="AlphaFoldDB" id="A0A5Q0BPA2"/>
<proteinExistence type="predicted"/>
<keyword evidence="3" id="KW-1185">Reference proteome</keyword>
<organism evidence="2 3">
    <name type="scientific">Candidatus Methylospira mobilis</name>
    <dbReference type="NCBI Taxonomy" id="1808979"/>
    <lineage>
        <taxon>Bacteria</taxon>
        <taxon>Pseudomonadati</taxon>
        <taxon>Pseudomonadota</taxon>
        <taxon>Gammaproteobacteria</taxon>
        <taxon>Methylococcales</taxon>
        <taxon>Methylococcaceae</taxon>
        <taxon>Candidatus Methylospira</taxon>
    </lineage>
</organism>
<keyword evidence="1" id="KW-0677">Repeat</keyword>
<dbReference type="PANTHER" id="PTHR47485">
    <property type="entry name" value="THYLAKOID LUMENAL 17.4 KDA PROTEIN, CHLOROPLASTIC"/>
    <property type="match status" value="1"/>
</dbReference>
<dbReference type="InParanoid" id="A0A5Q0BPA2"/>
<dbReference type="EMBL" id="CP044205">
    <property type="protein sequence ID" value="QFY43566.1"/>
    <property type="molecule type" value="Genomic_DNA"/>
</dbReference>
<evidence type="ECO:0000313" key="3">
    <source>
        <dbReference type="Proteomes" id="UP000325755"/>
    </source>
</evidence>
<dbReference type="OrthoDB" id="156143at2"/>
<reference evidence="2 3" key="1">
    <citation type="submission" date="2019-09" db="EMBL/GenBank/DDBJ databases">
        <title>Ecophysiology of the spiral-shaped methanotroph Methylospira mobilis as revealed by the complete genome sequence.</title>
        <authorList>
            <person name="Oshkin I.Y."/>
            <person name="Dedysh S.N."/>
            <person name="Miroshnikov K."/>
            <person name="Danilova O.V."/>
            <person name="Hakobyan A."/>
            <person name="Liesack W."/>
        </authorList>
    </citation>
    <scope>NUCLEOTIDE SEQUENCE [LARGE SCALE GENOMIC DNA]</scope>
    <source>
        <strain evidence="2 3">Shm1</strain>
    </source>
</reference>
<protein>
    <submittedName>
        <fullName evidence="2">Pentapeptide repeat-containing protein</fullName>
    </submittedName>
</protein>
<accession>A0A5Q0BPA2</accession>
<evidence type="ECO:0000313" key="2">
    <source>
        <dbReference type="EMBL" id="QFY43566.1"/>
    </source>
</evidence>
<dbReference type="Proteomes" id="UP000325755">
    <property type="component" value="Chromosome"/>
</dbReference>
<gene>
    <name evidence="2" type="ORF">F6R98_13825</name>
</gene>
<name>A0A5Q0BPA2_9GAMM</name>
<dbReference type="Gene3D" id="2.160.20.80">
    <property type="entry name" value="E3 ubiquitin-protein ligase SopA"/>
    <property type="match status" value="2"/>
</dbReference>
<dbReference type="SUPFAM" id="SSF141571">
    <property type="entry name" value="Pentapeptide repeat-like"/>
    <property type="match status" value="2"/>
</dbReference>
<sequence length="462" mass="50623">MDIEQEIEKSLKEHLAELQSTLEKNAPPGAKIPDLAAEAEKALKSRPKMLGMDEMLASLPPEACAKISADDLAKLRKMEAENDKQVTETDQAIENMKARLAGTQQAQTEFDMGEQHPFLRTMTRERVIDMHAKSESMVGFNFTDLDLSGLDLSSGRFEGAHFVRTNLKGSRLNGARLNNARFDAADASEADFSESHLQDSIWLHHTLAVNSLFVRAHAKGMKVLGCSFSHANFTGAQLQSSVFNESDLAGACFRDAGMDDLVMIETQAQQADFSGSEWKAGFINRSSIAESCLEKSRSSDMTIWESDARLIRAAGAKLEGLVVGGEGTALDGSCFDGADLSRTSQMNISARGVTARKAIFDDGYLQKVDLSHADWSRSRGLRASVTKCNVANADFSGVNMMGGSWRKSAFRKTDLSEACFYAVDFYQADFIDTRLDAAFTASSGLTQKQRIKALMRAEEQEN</sequence>